<reference evidence="2" key="1">
    <citation type="submission" date="2022-12" db="EMBL/GenBank/DDBJ databases">
        <authorList>
            <person name="Petersen C."/>
        </authorList>
    </citation>
    <scope>NUCLEOTIDE SEQUENCE</scope>
    <source>
        <strain evidence="2">IBT 29677</strain>
    </source>
</reference>
<dbReference type="NCBIfam" id="NF041278">
    <property type="entry name" value="CmcJ_NvfI_EfuI"/>
    <property type="match status" value="1"/>
</dbReference>
<comment type="caution">
    <text evidence="2">The sequence shown here is derived from an EMBL/GenBank/DDBJ whole genome shotgun (WGS) entry which is preliminary data.</text>
</comment>
<dbReference type="GO" id="GO:0016491">
    <property type="term" value="F:oxidoreductase activity"/>
    <property type="evidence" value="ECO:0007669"/>
    <property type="project" value="InterPro"/>
</dbReference>
<dbReference type="PANTHER" id="PTHR34598">
    <property type="entry name" value="BLL6449 PROTEIN"/>
    <property type="match status" value="1"/>
</dbReference>
<proteinExistence type="inferred from homology"/>
<reference evidence="2" key="2">
    <citation type="journal article" date="2023" name="IMA Fungus">
        <title>Comparative genomic study of the Penicillium genus elucidates a diverse pangenome and 15 lateral gene transfer events.</title>
        <authorList>
            <person name="Petersen C."/>
            <person name="Sorensen T."/>
            <person name="Nielsen M.R."/>
            <person name="Sondergaard T.E."/>
            <person name="Sorensen J.L."/>
            <person name="Fitzpatrick D.A."/>
            <person name="Frisvad J.C."/>
            <person name="Nielsen K.L."/>
        </authorList>
    </citation>
    <scope>NUCLEOTIDE SEQUENCE</scope>
    <source>
        <strain evidence="2">IBT 29677</strain>
    </source>
</reference>
<dbReference type="PANTHER" id="PTHR34598:SF3">
    <property type="entry name" value="OXIDOREDUCTASE AN1597"/>
    <property type="match status" value="1"/>
</dbReference>
<evidence type="ECO:0000313" key="2">
    <source>
        <dbReference type="EMBL" id="KAJ5388445.1"/>
    </source>
</evidence>
<sequence length="278" mass="31833">MSQPKDVKAELVFWERLENQSMEVDFTKMAPEKCMAAMIEPDNVRTAHIKDIRGKEAQYNLRLNGFQYVWHDMPELEGVAEKSHVGNVIVPKTEALVRQITGATRTVTFAHRVRCLSEDEAMLANNRAPAHSVHSDFTPAGALKNLESVIPDAAEREELLKRRILAINVWRPLKTVQRDPLAVCDWATLNWQEDRITSRMVLPHGWHELGKYAFRESQGWYYLSEQQPQEALIFTQFDSESEQAEEGGMTLPHTAFVVPDTETLPARESIEIKMFAFL</sequence>
<organism evidence="2 3">
    <name type="scientific">Penicillium cosmopolitanum</name>
    <dbReference type="NCBI Taxonomy" id="1131564"/>
    <lineage>
        <taxon>Eukaryota</taxon>
        <taxon>Fungi</taxon>
        <taxon>Dikarya</taxon>
        <taxon>Ascomycota</taxon>
        <taxon>Pezizomycotina</taxon>
        <taxon>Eurotiomycetes</taxon>
        <taxon>Eurotiomycetidae</taxon>
        <taxon>Eurotiales</taxon>
        <taxon>Aspergillaceae</taxon>
        <taxon>Penicillium</taxon>
    </lineage>
</organism>
<evidence type="ECO:0000256" key="1">
    <source>
        <dbReference type="ARBA" id="ARBA00023604"/>
    </source>
</evidence>
<dbReference type="AlphaFoldDB" id="A0A9X0B542"/>
<keyword evidence="3" id="KW-1185">Reference proteome</keyword>
<evidence type="ECO:0008006" key="4">
    <source>
        <dbReference type="Google" id="ProtNLM"/>
    </source>
</evidence>
<gene>
    <name evidence="2" type="ORF">N7509_010986</name>
</gene>
<name>A0A9X0B542_9EURO</name>
<comment type="similarity">
    <text evidence="1">Belongs to the asaB hydroxylase/desaturase family.</text>
</comment>
<dbReference type="OrthoDB" id="412788at2759"/>
<protein>
    <recommendedName>
        <fullName evidence="4">Methyltransferase</fullName>
    </recommendedName>
</protein>
<dbReference type="Proteomes" id="UP001147747">
    <property type="component" value="Unassembled WGS sequence"/>
</dbReference>
<dbReference type="EMBL" id="JAPZBU010000009">
    <property type="protein sequence ID" value="KAJ5388445.1"/>
    <property type="molecule type" value="Genomic_DNA"/>
</dbReference>
<evidence type="ECO:0000313" key="3">
    <source>
        <dbReference type="Proteomes" id="UP001147747"/>
    </source>
</evidence>
<dbReference type="GeneID" id="81374603"/>
<accession>A0A9X0B542</accession>
<dbReference type="InterPro" id="IPR044053">
    <property type="entry name" value="AsaB-like"/>
</dbReference>
<dbReference type="RefSeq" id="XP_056486243.1">
    <property type="nucleotide sequence ID" value="XM_056635623.1"/>
</dbReference>